<dbReference type="InterPro" id="IPR014757">
    <property type="entry name" value="Tscrpt_reg_IclR_C"/>
</dbReference>
<dbReference type="STRING" id="1137993.SAMN05660209_00277"/>
<dbReference type="PANTHER" id="PTHR30136:SF24">
    <property type="entry name" value="HTH-TYPE TRANSCRIPTIONAL REPRESSOR ALLR"/>
    <property type="match status" value="1"/>
</dbReference>
<dbReference type="GO" id="GO:0003700">
    <property type="term" value="F:DNA-binding transcription factor activity"/>
    <property type="evidence" value="ECO:0007669"/>
    <property type="project" value="TreeGrafter"/>
</dbReference>
<evidence type="ECO:0000313" key="3">
    <source>
        <dbReference type="Proteomes" id="UP000198921"/>
    </source>
</evidence>
<sequence>MVGPRLWEVGSLAPRALGLREVAMPFMDDLYEATRQHVLLAVLDGDAALLVERRSSRAAVPVQYRVGDRLPLHMTGVGRLLLAHAPAELQERVLRGEVGGRSDDPPPQPAALRRELAEIRRSGVGVINRRRPAPVVSVAAPVWDPAGRVAAALSIVVPAGGASPRTIEPAVRAAARAVSRGLGAPAVGRPGPSAG</sequence>
<dbReference type="Proteomes" id="UP000198921">
    <property type="component" value="Unassembled WGS sequence"/>
</dbReference>
<reference evidence="3" key="1">
    <citation type="submission" date="2016-10" db="EMBL/GenBank/DDBJ databases">
        <authorList>
            <person name="Varghese N."/>
            <person name="Submissions S."/>
        </authorList>
    </citation>
    <scope>NUCLEOTIDE SEQUENCE [LARGE SCALE GENOMIC DNA]</scope>
    <source>
        <strain evidence="3">DSM 45422</strain>
    </source>
</reference>
<dbReference type="InterPro" id="IPR050707">
    <property type="entry name" value="HTH_MetabolicPath_Reg"/>
</dbReference>
<name>A0A1H3B232_9ACTN</name>
<dbReference type="PANTHER" id="PTHR30136">
    <property type="entry name" value="HELIX-TURN-HELIX TRANSCRIPTIONAL REGULATOR, ICLR FAMILY"/>
    <property type="match status" value="1"/>
</dbReference>
<accession>A0A1H3B232</accession>
<dbReference type="InterPro" id="IPR029016">
    <property type="entry name" value="GAF-like_dom_sf"/>
</dbReference>
<organism evidence="2 3">
    <name type="scientific">Geodermatophilus africanus</name>
    <dbReference type="NCBI Taxonomy" id="1137993"/>
    <lineage>
        <taxon>Bacteria</taxon>
        <taxon>Bacillati</taxon>
        <taxon>Actinomycetota</taxon>
        <taxon>Actinomycetes</taxon>
        <taxon>Geodermatophilales</taxon>
        <taxon>Geodermatophilaceae</taxon>
        <taxon>Geodermatophilus</taxon>
    </lineage>
</organism>
<protein>
    <submittedName>
        <fullName evidence="2">Transcriptional regulator, IclR family</fullName>
    </submittedName>
</protein>
<dbReference type="Gene3D" id="3.30.450.40">
    <property type="match status" value="1"/>
</dbReference>
<dbReference type="AlphaFoldDB" id="A0A1H3B232"/>
<dbReference type="GO" id="GO:0045892">
    <property type="term" value="P:negative regulation of DNA-templated transcription"/>
    <property type="evidence" value="ECO:0007669"/>
    <property type="project" value="TreeGrafter"/>
</dbReference>
<dbReference type="GO" id="GO:0003677">
    <property type="term" value="F:DNA binding"/>
    <property type="evidence" value="ECO:0007669"/>
    <property type="project" value="TreeGrafter"/>
</dbReference>
<keyword evidence="3" id="KW-1185">Reference proteome</keyword>
<dbReference type="SUPFAM" id="SSF55781">
    <property type="entry name" value="GAF domain-like"/>
    <property type="match status" value="1"/>
</dbReference>
<dbReference type="EMBL" id="FNOT01000001">
    <property type="protein sequence ID" value="SDX36060.1"/>
    <property type="molecule type" value="Genomic_DNA"/>
</dbReference>
<proteinExistence type="predicted"/>
<gene>
    <name evidence="2" type="ORF">SAMN05660209_00277</name>
</gene>
<feature type="domain" description="IclR-ED" evidence="1">
    <location>
        <begin position="5"/>
        <end position="184"/>
    </location>
</feature>
<dbReference type="PROSITE" id="PS51078">
    <property type="entry name" value="ICLR_ED"/>
    <property type="match status" value="1"/>
</dbReference>
<evidence type="ECO:0000313" key="2">
    <source>
        <dbReference type="EMBL" id="SDX36060.1"/>
    </source>
</evidence>
<dbReference type="Pfam" id="PF01614">
    <property type="entry name" value="IclR_C"/>
    <property type="match status" value="1"/>
</dbReference>
<evidence type="ECO:0000259" key="1">
    <source>
        <dbReference type="PROSITE" id="PS51078"/>
    </source>
</evidence>